<dbReference type="SUPFAM" id="SSF49562">
    <property type="entry name" value="C2 domain (Calcium/lipid-binding domain, CaLB)"/>
    <property type="match status" value="1"/>
</dbReference>
<dbReference type="GO" id="GO:0010634">
    <property type="term" value="P:positive regulation of epithelial cell migration"/>
    <property type="evidence" value="ECO:0007669"/>
    <property type="project" value="TreeGrafter"/>
</dbReference>
<dbReference type="Pfam" id="PF00387">
    <property type="entry name" value="PI-PLC-Y"/>
    <property type="match status" value="1"/>
</dbReference>
<dbReference type="GO" id="GO:0048015">
    <property type="term" value="P:phosphatidylinositol-mediated signaling"/>
    <property type="evidence" value="ECO:0007669"/>
    <property type="project" value="TreeGrafter"/>
</dbReference>
<evidence type="ECO:0000259" key="1">
    <source>
        <dbReference type="PROSITE" id="PS50008"/>
    </source>
</evidence>
<sequence>MDSSNYDPYPLWLFGCHMVSLNFQTADKYTQLNSALFSLNGHTGYVLQPKMMREENYDPQHKTEVKFTITVRVIAARHLPKLGHSIVSPFVEIELCGQTDESNFKTTVCREWSRVVELLCCHFIDF</sequence>
<dbReference type="PROSITE" id="PS50008">
    <property type="entry name" value="PIPLC_Y_DOMAIN"/>
    <property type="match status" value="1"/>
</dbReference>
<proteinExistence type="predicted"/>
<dbReference type="InterPro" id="IPR017946">
    <property type="entry name" value="PLC-like_Pdiesterase_TIM-brl"/>
</dbReference>
<accession>A0A6P8F4Y5</accession>
<dbReference type="InterPro" id="IPR001711">
    <property type="entry name" value="PLipase_C_Pinositol-sp_Y"/>
</dbReference>
<dbReference type="KEGG" id="char:116219602"/>
<name>A0A6P8F4Y5_CLUHA</name>
<dbReference type="Gene3D" id="2.60.40.150">
    <property type="entry name" value="C2 domain"/>
    <property type="match status" value="1"/>
</dbReference>
<dbReference type="RefSeq" id="XP_031419015.1">
    <property type="nucleotide sequence ID" value="XM_031563155.2"/>
</dbReference>
<dbReference type="SUPFAM" id="SSF51695">
    <property type="entry name" value="PLC-like phosphodiesterases"/>
    <property type="match status" value="1"/>
</dbReference>
<dbReference type="GO" id="GO:0004435">
    <property type="term" value="F:phosphatidylinositol-4,5-bisphosphate phospholipase C activity"/>
    <property type="evidence" value="ECO:0007669"/>
    <property type="project" value="InterPro"/>
</dbReference>
<evidence type="ECO:0000313" key="3">
    <source>
        <dbReference type="RefSeq" id="XP_031419015.1"/>
    </source>
</evidence>
<dbReference type="Proteomes" id="UP000515152">
    <property type="component" value="Chromosome 3"/>
</dbReference>
<dbReference type="SMART" id="SM00149">
    <property type="entry name" value="PLCYc"/>
    <property type="match status" value="1"/>
</dbReference>
<evidence type="ECO:0000313" key="2">
    <source>
        <dbReference type="Proteomes" id="UP000515152"/>
    </source>
</evidence>
<dbReference type="GeneID" id="116219602"/>
<feature type="domain" description="PI-PLC Y-box" evidence="1">
    <location>
        <begin position="1"/>
        <end position="53"/>
    </location>
</feature>
<protein>
    <submittedName>
        <fullName evidence="3">1-phosphatidylinositol 4,5-bisphosphate phosphodiesterase gamma-2-like</fullName>
    </submittedName>
</protein>
<dbReference type="PANTHER" id="PTHR10336">
    <property type="entry name" value="PHOSPHOINOSITIDE-SPECIFIC PHOSPHOLIPASE C FAMILY PROTEIN"/>
    <property type="match status" value="1"/>
</dbReference>
<reference evidence="3" key="1">
    <citation type="submission" date="2025-08" db="UniProtKB">
        <authorList>
            <consortium name="RefSeq"/>
        </authorList>
    </citation>
    <scope>IDENTIFICATION</scope>
</reference>
<dbReference type="GO" id="GO:0032587">
    <property type="term" value="C:ruffle membrane"/>
    <property type="evidence" value="ECO:0007669"/>
    <property type="project" value="TreeGrafter"/>
</dbReference>
<dbReference type="OrthoDB" id="269822at2759"/>
<dbReference type="PANTHER" id="PTHR10336:SF25">
    <property type="entry name" value="1-PHOSPHATIDYLINOSITOL 4,5-BISPHOSPHATE PHOSPHODIESTERASE GAMMA-2"/>
    <property type="match status" value="1"/>
</dbReference>
<dbReference type="GO" id="GO:0051209">
    <property type="term" value="P:release of sequestered calcium ion into cytosol"/>
    <property type="evidence" value="ECO:0007669"/>
    <property type="project" value="TreeGrafter"/>
</dbReference>
<dbReference type="GO" id="GO:0046488">
    <property type="term" value="P:phosphatidylinositol metabolic process"/>
    <property type="evidence" value="ECO:0007669"/>
    <property type="project" value="TreeGrafter"/>
</dbReference>
<dbReference type="Gene3D" id="3.20.20.190">
    <property type="entry name" value="Phosphatidylinositol (PI) phosphodiesterase"/>
    <property type="match status" value="1"/>
</dbReference>
<gene>
    <name evidence="3" type="primary">LOC116219602</name>
</gene>
<dbReference type="AlphaFoldDB" id="A0A6P8F4Y5"/>
<dbReference type="InterPro" id="IPR035892">
    <property type="entry name" value="C2_domain_sf"/>
</dbReference>
<dbReference type="InterPro" id="IPR001192">
    <property type="entry name" value="PI-PLC_fam"/>
</dbReference>
<organism evidence="2 3">
    <name type="scientific">Clupea harengus</name>
    <name type="common">Atlantic herring</name>
    <dbReference type="NCBI Taxonomy" id="7950"/>
    <lineage>
        <taxon>Eukaryota</taxon>
        <taxon>Metazoa</taxon>
        <taxon>Chordata</taxon>
        <taxon>Craniata</taxon>
        <taxon>Vertebrata</taxon>
        <taxon>Euteleostomi</taxon>
        <taxon>Actinopterygii</taxon>
        <taxon>Neopterygii</taxon>
        <taxon>Teleostei</taxon>
        <taxon>Clupei</taxon>
        <taxon>Clupeiformes</taxon>
        <taxon>Clupeoidei</taxon>
        <taxon>Clupeidae</taxon>
        <taxon>Clupea</taxon>
    </lineage>
</organism>
<keyword evidence="2" id="KW-1185">Reference proteome</keyword>